<sequence length="112" mass="12878">MPTFSTNPFSFHAPCVKPPPNGHFSRHCNKTFFYQSKPKNSTLAAVRPSDSPEVFLFLHVRRTPSCLDITAEPVRRFRTFMIKEVARGVDLWKSRSRMGSRFGISGFPRDQM</sequence>
<evidence type="ECO:0000313" key="1">
    <source>
        <dbReference type="EMBL" id="KAK4441604.1"/>
    </source>
</evidence>
<name>A0AAE2D1C0_9LAMI</name>
<organism evidence="1 2">
    <name type="scientific">Sesamum alatum</name>
    <dbReference type="NCBI Taxonomy" id="300844"/>
    <lineage>
        <taxon>Eukaryota</taxon>
        <taxon>Viridiplantae</taxon>
        <taxon>Streptophyta</taxon>
        <taxon>Embryophyta</taxon>
        <taxon>Tracheophyta</taxon>
        <taxon>Spermatophyta</taxon>
        <taxon>Magnoliopsida</taxon>
        <taxon>eudicotyledons</taxon>
        <taxon>Gunneridae</taxon>
        <taxon>Pentapetalae</taxon>
        <taxon>asterids</taxon>
        <taxon>lamiids</taxon>
        <taxon>Lamiales</taxon>
        <taxon>Pedaliaceae</taxon>
        <taxon>Sesamum</taxon>
    </lineage>
</organism>
<evidence type="ECO:0000313" key="2">
    <source>
        <dbReference type="Proteomes" id="UP001293254"/>
    </source>
</evidence>
<comment type="caution">
    <text evidence="1">The sequence shown here is derived from an EMBL/GenBank/DDBJ whole genome shotgun (WGS) entry which is preliminary data.</text>
</comment>
<accession>A0AAE2D1C0</accession>
<proteinExistence type="predicted"/>
<dbReference type="AlphaFoldDB" id="A0AAE2D1C0"/>
<keyword evidence="2" id="KW-1185">Reference proteome</keyword>
<dbReference type="EMBL" id="JACGWO010000001">
    <property type="protein sequence ID" value="KAK4441604.1"/>
    <property type="molecule type" value="Genomic_DNA"/>
</dbReference>
<reference evidence="1" key="2">
    <citation type="journal article" date="2024" name="Plant">
        <title>Genomic evolution and insights into agronomic trait innovations of Sesamum species.</title>
        <authorList>
            <person name="Miao H."/>
            <person name="Wang L."/>
            <person name="Qu L."/>
            <person name="Liu H."/>
            <person name="Sun Y."/>
            <person name="Le M."/>
            <person name="Wang Q."/>
            <person name="Wei S."/>
            <person name="Zheng Y."/>
            <person name="Lin W."/>
            <person name="Duan Y."/>
            <person name="Cao H."/>
            <person name="Xiong S."/>
            <person name="Wang X."/>
            <person name="Wei L."/>
            <person name="Li C."/>
            <person name="Ma Q."/>
            <person name="Ju M."/>
            <person name="Zhao R."/>
            <person name="Li G."/>
            <person name="Mu C."/>
            <person name="Tian Q."/>
            <person name="Mei H."/>
            <person name="Zhang T."/>
            <person name="Gao T."/>
            <person name="Zhang H."/>
        </authorList>
    </citation>
    <scope>NUCLEOTIDE SEQUENCE</scope>
    <source>
        <strain evidence="1">3651</strain>
    </source>
</reference>
<reference evidence="1" key="1">
    <citation type="submission" date="2020-06" db="EMBL/GenBank/DDBJ databases">
        <authorList>
            <person name="Li T."/>
            <person name="Hu X."/>
            <person name="Zhang T."/>
            <person name="Song X."/>
            <person name="Zhang H."/>
            <person name="Dai N."/>
            <person name="Sheng W."/>
            <person name="Hou X."/>
            <person name="Wei L."/>
        </authorList>
    </citation>
    <scope>NUCLEOTIDE SEQUENCE</scope>
    <source>
        <strain evidence="1">3651</strain>
        <tissue evidence="1">Leaf</tissue>
    </source>
</reference>
<dbReference type="Proteomes" id="UP001293254">
    <property type="component" value="Unassembled WGS sequence"/>
</dbReference>
<gene>
    <name evidence="1" type="ORF">Salat_0495300</name>
</gene>
<protein>
    <submittedName>
        <fullName evidence="1">Uncharacterized protein</fullName>
    </submittedName>
</protein>